<dbReference type="PANTHER" id="PTHR24221">
    <property type="entry name" value="ATP-BINDING CASSETTE SUB-FAMILY B"/>
    <property type="match status" value="1"/>
</dbReference>
<dbReference type="InterPro" id="IPR003439">
    <property type="entry name" value="ABC_transporter-like_ATP-bd"/>
</dbReference>
<dbReference type="InterPro" id="IPR039421">
    <property type="entry name" value="Type_1_exporter"/>
</dbReference>
<evidence type="ECO:0000256" key="6">
    <source>
        <dbReference type="ARBA" id="ARBA00022741"/>
    </source>
</evidence>
<evidence type="ECO:0000259" key="11">
    <source>
        <dbReference type="PROSITE" id="PS50893"/>
    </source>
</evidence>
<feature type="domain" description="Peptidase C39" evidence="13">
    <location>
        <begin position="1"/>
        <end position="126"/>
    </location>
</feature>
<dbReference type="Pfam" id="PF00005">
    <property type="entry name" value="ABC_tran"/>
    <property type="match status" value="1"/>
</dbReference>
<dbReference type="SUPFAM" id="SSF90123">
    <property type="entry name" value="ABC transporter transmembrane region"/>
    <property type="match status" value="1"/>
</dbReference>
<dbReference type="PROSITE" id="PS00211">
    <property type="entry name" value="ABC_TRANSPORTER_1"/>
    <property type="match status" value="1"/>
</dbReference>
<feature type="transmembrane region" description="Helical" evidence="10">
    <location>
        <begin position="155"/>
        <end position="177"/>
    </location>
</feature>
<dbReference type="PANTHER" id="PTHR24221:SF647">
    <property type="entry name" value="BLL6336 PROTEIN"/>
    <property type="match status" value="1"/>
</dbReference>
<gene>
    <name evidence="14" type="ordered locus">Q7A_1844</name>
</gene>
<dbReference type="GO" id="GO:0005886">
    <property type="term" value="C:plasma membrane"/>
    <property type="evidence" value="ECO:0007669"/>
    <property type="project" value="UniProtKB-SubCell"/>
</dbReference>
<name>I1XJU3_METNJ</name>
<dbReference type="eggNOG" id="COG2274">
    <property type="taxonomic scope" value="Bacteria"/>
</dbReference>
<protein>
    <submittedName>
        <fullName evidence="14">RTX toxin transporter</fullName>
    </submittedName>
</protein>
<evidence type="ECO:0000256" key="1">
    <source>
        <dbReference type="ARBA" id="ARBA00004651"/>
    </source>
</evidence>
<comment type="similarity">
    <text evidence="2">Belongs to the ABC transporter superfamily. Protein-1 exporter (TC 3.A.1.109) family.</text>
</comment>
<evidence type="ECO:0000256" key="8">
    <source>
        <dbReference type="ARBA" id="ARBA00022989"/>
    </source>
</evidence>
<reference evidence="14 15" key="2">
    <citation type="journal article" date="2013" name="Int. J. Syst. Evol. Microbiol.">
        <title>Methylophaga nitratireducenticrescens sp. nov. and Methylophaga frappieri sp. nov., isolated from the biofilm of the methanol-fed denitrification system treating the seawater at the Montreal Biodome.</title>
        <authorList>
            <person name="Villeneuve C."/>
            <person name="Martineau C."/>
            <person name="Mauffrey F."/>
            <person name="Villemur R."/>
        </authorList>
    </citation>
    <scope>NUCLEOTIDE SEQUENCE [LARGE SCALE GENOMIC DNA]</scope>
    <source>
        <strain evidence="14 15">JAM1</strain>
    </source>
</reference>
<dbReference type="GO" id="GO:0030256">
    <property type="term" value="C:type I protein secretion system complex"/>
    <property type="evidence" value="ECO:0007669"/>
    <property type="project" value="InterPro"/>
</dbReference>
<dbReference type="InterPro" id="IPR027417">
    <property type="entry name" value="P-loop_NTPase"/>
</dbReference>
<evidence type="ECO:0000259" key="13">
    <source>
        <dbReference type="PROSITE" id="PS50990"/>
    </source>
</evidence>
<dbReference type="EMBL" id="CP003390">
    <property type="protein sequence ID" value="AFI84662.1"/>
    <property type="molecule type" value="Genomic_DNA"/>
</dbReference>
<dbReference type="Proteomes" id="UP000009144">
    <property type="component" value="Chromosome"/>
</dbReference>
<dbReference type="GO" id="GO:0030253">
    <property type="term" value="P:protein secretion by the type I secretion system"/>
    <property type="evidence" value="ECO:0007669"/>
    <property type="project" value="InterPro"/>
</dbReference>
<dbReference type="KEGG" id="mej:Q7A_1844"/>
<dbReference type="PATRIC" id="fig|754476.3.peg.1822"/>
<dbReference type="Pfam" id="PF00664">
    <property type="entry name" value="ABC_membrane"/>
    <property type="match status" value="1"/>
</dbReference>
<feature type="domain" description="ABC transmembrane type-1" evidence="12">
    <location>
        <begin position="159"/>
        <end position="438"/>
    </location>
</feature>
<evidence type="ECO:0000256" key="3">
    <source>
        <dbReference type="ARBA" id="ARBA00022448"/>
    </source>
</evidence>
<evidence type="ECO:0000256" key="7">
    <source>
        <dbReference type="ARBA" id="ARBA00022840"/>
    </source>
</evidence>
<evidence type="ECO:0000259" key="12">
    <source>
        <dbReference type="PROSITE" id="PS50929"/>
    </source>
</evidence>
<organism evidence="14 15">
    <name type="scientific">Methylophaga nitratireducenticrescens</name>
    <dbReference type="NCBI Taxonomy" id="754476"/>
    <lineage>
        <taxon>Bacteria</taxon>
        <taxon>Pseudomonadati</taxon>
        <taxon>Pseudomonadota</taxon>
        <taxon>Gammaproteobacteria</taxon>
        <taxon>Thiotrichales</taxon>
        <taxon>Piscirickettsiaceae</taxon>
        <taxon>Methylophaga</taxon>
    </lineage>
</organism>
<dbReference type="PROSITE" id="PS50990">
    <property type="entry name" value="PEPTIDASE_C39"/>
    <property type="match status" value="1"/>
</dbReference>
<dbReference type="CDD" id="cd18588">
    <property type="entry name" value="ABC_6TM_CyaB_HlyB_like"/>
    <property type="match status" value="1"/>
</dbReference>
<keyword evidence="9 10" id="KW-0472">Membrane</keyword>
<dbReference type="FunFam" id="1.20.1560.10:FF:000056">
    <property type="entry name" value="Alpha-hemolysin translocation ATP-binding protein HlyB"/>
    <property type="match status" value="1"/>
</dbReference>
<keyword evidence="3" id="KW-0813">Transport</keyword>
<dbReference type="InterPro" id="IPR010132">
    <property type="entry name" value="ATPase_T1SS_HlyB"/>
</dbReference>
<dbReference type="GO" id="GO:0034040">
    <property type="term" value="F:ATPase-coupled lipid transmembrane transporter activity"/>
    <property type="evidence" value="ECO:0007669"/>
    <property type="project" value="TreeGrafter"/>
</dbReference>
<dbReference type="PROSITE" id="PS50893">
    <property type="entry name" value="ABC_TRANSPORTER_2"/>
    <property type="match status" value="1"/>
</dbReference>
<evidence type="ECO:0000256" key="10">
    <source>
        <dbReference type="SAM" id="Phobius"/>
    </source>
</evidence>
<feature type="transmembrane region" description="Helical" evidence="10">
    <location>
        <begin position="266"/>
        <end position="291"/>
    </location>
</feature>
<dbReference type="Pfam" id="PF03412">
    <property type="entry name" value="Peptidase_C39"/>
    <property type="match status" value="1"/>
</dbReference>
<dbReference type="CDD" id="cd02417">
    <property type="entry name" value="Peptidase_C39_likeA"/>
    <property type="match status" value="1"/>
</dbReference>
<keyword evidence="7" id="KW-0067">ATP-binding</keyword>
<dbReference type="PROSITE" id="PS50929">
    <property type="entry name" value="ABC_TM1F"/>
    <property type="match status" value="1"/>
</dbReference>
<keyword evidence="4" id="KW-1003">Cell membrane</keyword>
<dbReference type="HOGENOM" id="CLU_000604_84_3_6"/>
<evidence type="ECO:0000313" key="14">
    <source>
        <dbReference type="EMBL" id="AFI84662.1"/>
    </source>
</evidence>
<dbReference type="GO" id="GO:0008233">
    <property type="term" value="F:peptidase activity"/>
    <property type="evidence" value="ECO:0007669"/>
    <property type="project" value="InterPro"/>
</dbReference>
<dbReference type="GO" id="GO:0016887">
    <property type="term" value="F:ATP hydrolysis activity"/>
    <property type="evidence" value="ECO:0007669"/>
    <property type="project" value="InterPro"/>
</dbReference>
<reference evidence="14 15" key="1">
    <citation type="journal article" date="2012" name="J. Bacteriol.">
        <title>Complete genome sequences of Methylophaga sp. strain JAM1 and Methylophaga sp. strain JAM7.</title>
        <authorList>
            <person name="Villeneuve C."/>
            <person name="Martineau C."/>
            <person name="Mauffrey F."/>
            <person name="Villemur R."/>
        </authorList>
    </citation>
    <scope>NUCLEOTIDE SEQUENCE [LARGE SCALE GENOMIC DNA]</scope>
    <source>
        <strain evidence="14 15">JAM1</strain>
    </source>
</reference>
<keyword evidence="6" id="KW-0547">Nucleotide-binding</keyword>
<keyword evidence="8 10" id="KW-1133">Transmembrane helix</keyword>
<dbReference type="SUPFAM" id="SSF52540">
    <property type="entry name" value="P-loop containing nucleoside triphosphate hydrolases"/>
    <property type="match status" value="1"/>
</dbReference>
<sequence length="733" mass="81883">MDTGLNTLVAIARFHRLPAEAEQLSHEYGVPGEVFTDTQILQASKALTLKAKILSPKFAQITNGMLPAIAKAKDGSYFILARISNAIKEGDSARPGVLIHDLREKAPESLDQEAFELRWSGEIIAITRRQGLGESLQQKFDISWFIPSLVKYRKLFGEVLLASFFLQLFALMTPLFFQVVMDKVLVHRGFTTLDVLAVGFFVVVVFEALLGGIRNYVLSHTTNRVDVELGSRLFTHLMALPMAYFESRQVGQNVARVRELDTIRNFITGTALTLVIDLFFVFVFLAVMWYYSSALTWIVLATIPFYILLSIFITPILRKRLDDKFTHGAANTAFLTESMTGIGTVKSMAVEPQMKRKLEDHLSSYVHSSFKSQNLNNVANQIAGLINKLMTLGIIWWGAHLVIDNQITVGQLIAFNMLAGRVSGPILKLVQLWQDFQQAGISIKRLGDILNTPREPGFNPNRSRLPALQGAVTFDHIRFRYRTDGATILDDVSLQVKPGEVIGIVGRSGSGKSTITKLIQRLYIPESGRIAIDGVDLSVVDTVWLRKQIGVVLQENFLFNRSIRENIALSDPSIPMERVIAAAKTSGAHEFIVDLPEGYDNLVGEQGSNLSGGQRQRLAIARALINNPRILIFDEATSALDYESERLIQDNMASICKGRTVFIIAHRLTTVRQCNRIFVMDKGRIVEEGNHDELIAKNGYYAKLYSYQSHTPVLHPVTESKAKENPNLEKAYS</sequence>
<dbReference type="InterPro" id="IPR011527">
    <property type="entry name" value="ABC1_TM_dom"/>
</dbReference>
<dbReference type="InterPro" id="IPR039395">
    <property type="entry name" value="Peptidase_C39-like_A"/>
</dbReference>
<dbReference type="GO" id="GO:0140359">
    <property type="term" value="F:ABC-type transporter activity"/>
    <property type="evidence" value="ECO:0007669"/>
    <property type="project" value="InterPro"/>
</dbReference>
<proteinExistence type="inferred from homology"/>
<dbReference type="Gene3D" id="3.90.70.10">
    <property type="entry name" value="Cysteine proteinases"/>
    <property type="match status" value="1"/>
</dbReference>
<dbReference type="OrthoDB" id="9759820at2"/>
<dbReference type="InterPro" id="IPR005074">
    <property type="entry name" value="Peptidase_C39"/>
</dbReference>
<dbReference type="InterPro" id="IPR003593">
    <property type="entry name" value="AAA+_ATPase"/>
</dbReference>
<evidence type="ECO:0000256" key="9">
    <source>
        <dbReference type="ARBA" id="ARBA00023136"/>
    </source>
</evidence>
<evidence type="ECO:0000256" key="4">
    <source>
        <dbReference type="ARBA" id="ARBA00022475"/>
    </source>
</evidence>
<dbReference type="GO" id="GO:0006508">
    <property type="term" value="P:proteolysis"/>
    <property type="evidence" value="ECO:0007669"/>
    <property type="project" value="InterPro"/>
</dbReference>
<dbReference type="GO" id="GO:0005524">
    <property type="term" value="F:ATP binding"/>
    <property type="evidence" value="ECO:0007669"/>
    <property type="project" value="UniProtKB-KW"/>
</dbReference>
<dbReference type="STRING" id="754476.Q7A_1844"/>
<evidence type="ECO:0000256" key="2">
    <source>
        <dbReference type="ARBA" id="ARBA00006025"/>
    </source>
</evidence>
<keyword evidence="15" id="KW-1185">Reference proteome</keyword>
<dbReference type="RefSeq" id="WP_014707033.1">
    <property type="nucleotide sequence ID" value="NC_017857.3"/>
</dbReference>
<feature type="transmembrane region" description="Helical" evidence="10">
    <location>
        <begin position="297"/>
        <end position="317"/>
    </location>
</feature>
<dbReference type="InterPro" id="IPR017871">
    <property type="entry name" value="ABC_transporter-like_CS"/>
</dbReference>
<keyword evidence="5 10" id="KW-0812">Transmembrane</keyword>
<accession>I1XJU3</accession>
<dbReference type="Gene3D" id="1.20.1560.10">
    <property type="entry name" value="ABC transporter type 1, transmembrane domain"/>
    <property type="match status" value="1"/>
</dbReference>
<dbReference type="FunFam" id="3.40.50.300:FF:000299">
    <property type="entry name" value="ABC transporter ATP-binding protein/permease"/>
    <property type="match status" value="1"/>
</dbReference>
<dbReference type="AlphaFoldDB" id="I1XJU3"/>
<feature type="transmembrane region" description="Helical" evidence="10">
    <location>
        <begin position="189"/>
        <end position="210"/>
    </location>
</feature>
<dbReference type="Gene3D" id="3.40.50.300">
    <property type="entry name" value="P-loop containing nucleotide triphosphate hydrolases"/>
    <property type="match status" value="1"/>
</dbReference>
<comment type="subcellular location">
    <subcellularLocation>
        <location evidence="1">Cell membrane</location>
        <topology evidence="1">Multi-pass membrane protein</topology>
    </subcellularLocation>
</comment>
<evidence type="ECO:0000256" key="5">
    <source>
        <dbReference type="ARBA" id="ARBA00022692"/>
    </source>
</evidence>
<evidence type="ECO:0000313" key="15">
    <source>
        <dbReference type="Proteomes" id="UP000009144"/>
    </source>
</evidence>
<dbReference type="NCBIfam" id="TIGR01846">
    <property type="entry name" value="type_I_sec_HlyB"/>
    <property type="match status" value="1"/>
</dbReference>
<feature type="domain" description="ABC transporter" evidence="11">
    <location>
        <begin position="472"/>
        <end position="707"/>
    </location>
</feature>
<dbReference type="InterPro" id="IPR036640">
    <property type="entry name" value="ABC1_TM_sf"/>
</dbReference>
<dbReference type="SMART" id="SM00382">
    <property type="entry name" value="AAA"/>
    <property type="match status" value="1"/>
</dbReference>